<keyword evidence="1" id="KW-0106">Calcium</keyword>
<dbReference type="InterPro" id="IPR002048">
    <property type="entry name" value="EF_hand_dom"/>
</dbReference>
<proteinExistence type="predicted"/>
<dbReference type="SUPFAM" id="SSF47473">
    <property type="entry name" value="EF-hand"/>
    <property type="match status" value="1"/>
</dbReference>
<protein>
    <recommendedName>
        <fullName evidence="2">EF-hand domain-containing protein</fullName>
    </recommendedName>
</protein>
<accession>A0A0M0J925</accession>
<dbReference type="EMBL" id="JWZX01003244">
    <property type="protein sequence ID" value="KOO22857.1"/>
    <property type="molecule type" value="Genomic_DNA"/>
</dbReference>
<evidence type="ECO:0000313" key="3">
    <source>
        <dbReference type="EMBL" id="KOO22857.1"/>
    </source>
</evidence>
<dbReference type="Pfam" id="PF13499">
    <property type="entry name" value="EF-hand_7"/>
    <property type="match status" value="1"/>
</dbReference>
<keyword evidence="4" id="KW-1185">Reference proteome</keyword>
<dbReference type="InterPro" id="IPR018247">
    <property type="entry name" value="EF_Hand_1_Ca_BS"/>
</dbReference>
<name>A0A0M0J925_9EUKA</name>
<evidence type="ECO:0000259" key="2">
    <source>
        <dbReference type="PROSITE" id="PS50222"/>
    </source>
</evidence>
<dbReference type="InterPro" id="IPR011992">
    <property type="entry name" value="EF-hand-dom_pair"/>
</dbReference>
<dbReference type="CDD" id="cd00051">
    <property type="entry name" value="EFh"/>
    <property type="match status" value="1"/>
</dbReference>
<gene>
    <name evidence="3" type="ORF">Ctob_006782</name>
</gene>
<dbReference type="Gene3D" id="1.10.238.10">
    <property type="entry name" value="EF-hand"/>
    <property type="match status" value="1"/>
</dbReference>
<dbReference type="Proteomes" id="UP000037460">
    <property type="component" value="Unassembled WGS sequence"/>
</dbReference>
<sequence length="220" mass="24821">MYPHLHRDPSGFIYASAKAKAKPGYVYKLGSKGYGYYKDYTYVAPRMPTAKELREIEAATRREKEEAKKKLAPRKKEAKVYKTHEEKFQAEKETKMLLAAAESGLNSRFTDMYKAFQYCDLDRSGRLSRSEIRRALDLWNIPIDDRQLDLLLGEIDEDGDDGISYEEFVDKLARGTVANAAMGKRGLQSLEAMGVAADEVLAIQLKGGTKITKYSVSINS</sequence>
<comment type="caution">
    <text evidence="3">The sequence shown here is derived from an EMBL/GenBank/DDBJ whole genome shotgun (WGS) entry which is preliminary data.</text>
</comment>
<dbReference type="GO" id="GO:0005509">
    <property type="term" value="F:calcium ion binding"/>
    <property type="evidence" value="ECO:0007669"/>
    <property type="project" value="InterPro"/>
</dbReference>
<feature type="domain" description="EF-hand" evidence="2">
    <location>
        <begin position="143"/>
        <end position="178"/>
    </location>
</feature>
<feature type="domain" description="EF-hand" evidence="2">
    <location>
        <begin position="107"/>
        <end position="142"/>
    </location>
</feature>
<organism evidence="3 4">
    <name type="scientific">Chrysochromulina tobinii</name>
    <dbReference type="NCBI Taxonomy" id="1460289"/>
    <lineage>
        <taxon>Eukaryota</taxon>
        <taxon>Haptista</taxon>
        <taxon>Haptophyta</taxon>
        <taxon>Prymnesiophyceae</taxon>
        <taxon>Prymnesiales</taxon>
        <taxon>Chrysochromulinaceae</taxon>
        <taxon>Chrysochromulina</taxon>
    </lineage>
</organism>
<dbReference type="PROSITE" id="PS00018">
    <property type="entry name" value="EF_HAND_1"/>
    <property type="match status" value="1"/>
</dbReference>
<dbReference type="PROSITE" id="PS50222">
    <property type="entry name" value="EF_HAND_2"/>
    <property type="match status" value="2"/>
</dbReference>
<reference evidence="4" key="1">
    <citation type="journal article" date="2015" name="PLoS Genet.">
        <title>Genome Sequence and Transcriptome Analyses of Chrysochromulina tobin: Metabolic Tools for Enhanced Algal Fitness in the Prominent Order Prymnesiales (Haptophyceae).</title>
        <authorList>
            <person name="Hovde B.T."/>
            <person name="Deodato C.R."/>
            <person name="Hunsperger H.M."/>
            <person name="Ryken S.A."/>
            <person name="Yost W."/>
            <person name="Jha R.K."/>
            <person name="Patterson J."/>
            <person name="Monnat R.J. Jr."/>
            <person name="Barlow S.B."/>
            <person name="Starkenburg S.R."/>
            <person name="Cattolico R.A."/>
        </authorList>
    </citation>
    <scope>NUCLEOTIDE SEQUENCE</scope>
    <source>
        <strain evidence="4">CCMP291</strain>
    </source>
</reference>
<dbReference type="AlphaFoldDB" id="A0A0M0J925"/>
<evidence type="ECO:0000256" key="1">
    <source>
        <dbReference type="ARBA" id="ARBA00022837"/>
    </source>
</evidence>
<evidence type="ECO:0000313" key="4">
    <source>
        <dbReference type="Proteomes" id="UP000037460"/>
    </source>
</evidence>